<evidence type="ECO:0000256" key="2">
    <source>
        <dbReference type="ARBA" id="ARBA00022857"/>
    </source>
</evidence>
<dbReference type="PANTHER" id="PTHR38011:SF7">
    <property type="entry name" value="2,5-DIAMINO-6-RIBOSYLAMINO-4(3H)-PYRIMIDINONE 5'-PHOSPHATE REDUCTASE"/>
    <property type="match status" value="1"/>
</dbReference>
<dbReference type="InterPro" id="IPR024072">
    <property type="entry name" value="DHFR-like_dom_sf"/>
</dbReference>
<dbReference type="Pfam" id="PF01872">
    <property type="entry name" value="RibD_C"/>
    <property type="match status" value="1"/>
</dbReference>
<sequence>MQIEQLHPARRATTVADLVAAVRPWEAPPAGRPWIGLNMVASLDGKATLGGLSGGLSGDADRELFHLLRTRVDAVMVGAGTLRAERYGRLVKSAELRAAREREGLAPDPWAVIVSARLDLPADLPLLAAEDQRVIIATASPRELDGVRAHVEYLRVGDDLPVLAALLRERYGIRAVLCEGGPTLNAHLFAARLVDELFLTLSPLVLAGEGPTIVAGRPLAQEARLEPLAVSLVPSEGALLTRWRVVG</sequence>
<dbReference type="GO" id="GO:0008703">
    <property type="term" value="F:5-amino-6-(5-phosphoribosylamino)uracil reductase activity"/>
    <property type="evidence" value="ECO:0007669"/>
    <property type="project" value="InterPro"/>
</dbReference>
<dbReference type="RefSeq" id="WP_093115194.1">
    <property type="nucleotide sequence ID" value="NZ_FNWJ01000001.1"/>
</dbReference>
<evidence type="ECO:0000256" key="3">
    <source>
        <dbReference type="ARBA" id="ARBA00023002"/>
    </source>
</evidence>
<dbReference type="Proteomes" id="UP000222056">
    <property type="component" value="Unassembled WGS sequence"/>
</dbReference>
<organism evidence="5 6">
    <name type="scientific">Thermoleophilum album</name>
    <dbReference type="NCBI Taxonomy" id="29539"/>
    <lineage>
        <taxon>Bacteria</taxon>
        <taxon>Bacillati</taxon>
        <taxon>Actinomycetota</taxon>
        <taxon>Thermoleophilia</taxon>
        <taxon>Thermoleophilales</taxon>
        <taxon>Thermoleophilaceae</taxon>
        <taxon>Thermoleophilum</taxon>
    </lineage>
</organism>
<reference evidence="6" key="1">
    <citation type="submission" date="2016-10" db="EMBL/GenBank/DDBJ databases">
        <authorList>
            <person name="Varghese N."/>
            <person name="Submissions S."/>
        </authorList>
    </citation>
    <scope>NUCLEOTIDE SEQUENCE [LARGE SCALE GENOMIC DNA]</scope>
    <source>
        <strain evidence="6">ATCC 35263</strain>
    </source>
</reference>
<dbReference type="InterPro" id="IPR050765">
    <property type="entry name" value="Riboflavin_Biosynth_HTPR"/>
</dbReference>
<dbReference type="EMBL" id="FNWJ01000001">
    <property type="protein sequence ID" value="SEH10233.1"/>
    <property type="molecule type" value="Genomic_DNA"/>
</dbReference>
<protein>
    <submittedName>
        <fullName evidence="5">Riboflavin-specific deaminase C-terminal domain-containing protein</fullName>
    </submittedName>
</protein>
<dbReference type="OrthoDB" id="5243299at2"/>
<evidence type="ECO:0000313" key="5">
    <source>
        <dbReference type="EMBL" id="SEH10233.1"/>
    </source>
</evidence>
<name>A0A1H6FK96_THEAL</name>
<proteinExistence type="predicted"/>
<dbReference type="AlphaFoldDB" id="A0A1H6FK96"/>
<dbReference type="SUPFAM" id="SSF53597">
    <property type="entry name" value="Dihydrofolate reductase-like"/>
    <property type="match status" value="1"/>
</dbReference>
<accession>A0A1H6FK96</accession>
<comment type="pathway">
    <text evidence="1">Cofactor biosynthesis; riboflavin biosynthesis.</text>
</comment>
<dbReference type="PANTHER" id="PTHR38011">
    <property type="entry name" value="DIHYDROFOLATE REDUCTASE FAMILY PROTEIN (AFU_ORTHOLOGUE AFUA_8G06820)"/>
    <property type="match status" value="1"/>
</dbReference>
<keyword evidence="2" id="KW-0521">NADP</keyword>
<dbReference type="Gene3D" id="3.40.430.10">
    <property type="entry name" value="Dihydrofolate Reductase, subunit A"/>
    <property type="match status" value="1"/>
</dbReference>
<dbReference type="GO" id="GO:0009231">
    <property type="term" value="P:riboflavin biosynthetic process"/>
    <property type="evidence" value="ECO:0007669"/>
    <property type="project" value="InterPro"/>
</dbReference>
<evidence type="ECO:0000259" key="4">
    <source>
        <dbReference type="Pfam" id="PF01872"/>
    </source>
</evidence>
<keyword evidence="6" id="KW-1185">Reference proteome</keyword>
<dbReference type="STRING" id="29539.SAMN02745716_0080"/>
<keyword evidence="3" id="KW-0560">Oxidoreductase</keyword>
<evidence type="ECO:0000256" key="1">
    <source>
        <dbReference type="ARBA" id="ARBA00005104"/>
    </source>
</evidence>
<gene>
    <name evidence="5" type="ORF">SAMN02745716_0080</name>
</gene>
<evidence type="ECO:0000313" key="6">
    <source>
        <dbReference type="Proteomes" id="UP000222056"/>
    </source>
</evidence>
<dbReference type="InterPro" id="IPR002734">
    <property type="entry name" value="RibDG_C"/>
</dbReference>
<feature type="domain" description="Bacterial bifunctional deaminase-reductase C-terminal" evidence="4">
    <location>
        <begin position="33"/>
        <end position="226"/>
    </location>
</feature>